<gene>
    <name evidence="2" type="ORF">ERS008530_04322</name>
</gene>
<dbReference type="EMBL" id="CPZJ01000025">
    <property type="protein sequence ID" value="CNG65530.1"/>
    <property type="molecule type" value="Genomic_DNA"/>
</dbReference>
<dbReference type="OrthoDB" id="9155372at2"/>
<dbReference type="AlphaFoldDB" id="A0A0T9N0M7"/>
<dbReference type="Proteomes" id="UP000038750">
    <property type="component" value="Unassembled WGS sequence"/>
</dbReference>
<feature type="domain" description="Bbp19-like phage" evidence="1">
    <location>
        <begin position="13"/>
        <end position="68"/>
    </location>
</feature>
<evidence type="ECO:0000313" key="2">
    <source>
        <dbReference type="EMBL" id="CNG65530.1"/>
    </source>
</evidence>
<accession>A0A0T9N0M7</accession>
<reference evidence="2 3" key="1">
    <citation type="submission" date="2015-03" db="EMBL/GenBank/DDBJ databases">
        <authorList>
            <person name="Murphy D."/>
        </authorList>
    </citation>
    <scope>NUCLEOTIDE SEQUENCE [LARGE SCALE GENOMIC DNA]</scope>
    <source>
        <strain evidence="2 3">BR165/97</strain>
    </source>
</reference>
<protein>
    <recommendedName>
        <fullName evidence="1">Bbp19-like phage domain-containing protein</fullName>
    </recommendedName>
</protein>
<proteinExistence type="predicted"/>
<sequence length="79" mass="8633">MTVIVKPALAEDYKRLFDETAGGPQVLEELITRFGRGVYVKGGAEGDRQTCFNAGQRAVLDFILGRINMANGVNDDVED</sequence>
<organism evidence="2 3">
    <name type="scientific">Yersinia intermedia</name>
    <dbReference type="NCBI Taxonomy" id="631"/>
    <lineage>
        <taxon>Bacteria</taxon>
        <taxon>Pseudomonadati</taxon>
        <taxon>Pseudomonadota</taxon>
        <taxon>Gammaproteobacteria</taxon>
        <taxon>Enterobacterales</taxon>
        <taxon>Yersiniaceae</taxon>
        <taxon>Yersinia</taxon>
    </lineage>
</organism>
<dbReference type="InterPro" id="IPR057447">
    <property type="entry name" value="Bbp19-like_phage"/>
</dbReference>
<dbReference type="RefSeq" id="WP_080357802.1">
    <property type="nucleotide sequence ID" value="NZ_CPZJ01000025.1"/>
</dbReference>
<evidence type="ECO:0000259" key="1">
    <source>
        <dbReference type="Pfam" id="PF25181"/>
    </source>
</evidence>
<name>A0A0T9N0M7_YERIN</name>
<dbReference type="Pfam" id="PF25181">
    <property type="entry name" value="Phage_Bbp19"/>
    <property type="match status" value="1"/>
</dbReference>
<evidence type="ECO:0000313" key="3">
    <source>
        <dbReference type="Proteomes" id="UP000038750"/>
    </source>
</evidence>